<dbReference type="RefSeq" id="XP_001023710.2">
    <property type="nucleotide sequence ID" value="XM_001023710.2"/>
</dbReference>
<name>Q246B8_TETTS</name>
<feature type="compositionally biased region" description="Polar residues" evidence="1">
    <location>
        <begin position="10"/>
        <end position="32"/>
    </location>
</feature>
<gene>
    <name evidence="2" type="ORF">TTHERM_00243810</name>
</gene>
<dbReference type="Proteomes" id="UP000009168">
    <property type="component" value="Unassembled WGS sequence"/>
</dbReference>
<feature type="compositionally biased region" description="Basic and acidic residues" evidence="1">
    <location>
        <begin position="193"/>
        <end position="204"/>
    </location>
</feature>
<reference evidence="3" key="1">
    <citation type="journal article" date="2006" name="PLoS Biol.">
        <title>Macronuclear genome sequence of the ciliate Tetrahymena thermophila, a model eukaryote.</title>
        <authorList>
            <person name="Eisen J.A."/>
            <person name="Coyne R.S."/>
            <person name="Wu M."/>
            <person name="Wu D."/>
            <person name="Thiagarajan M."/>
            <person name="Wortman J.R."/>
            <person name="Badger J.H."/>
            <person name="Ren Q."/>
            <person name="Amedeo P."/>
            <person name="Jones K.M."/>
            <person name="Tallon L.J."/>
            <person name="Delcher A.L."/>
            <person name="Salzberg S.L."/>
            <person name="Silva J.C."/>
            <person name="Haas B.J."/>
            <person name="Majoros W.H."/>
            <person name="Farzad M."/>
            <person name="Carlton J.M."/>
            <person name="Smith R.K. Jr."/>
            <person name="Garg J."/>
            <person name="Pearlman R.E."/>
            <person name="Karrer K.M."/>
            <person name="Sun L."/>
            <person name="Manning G."/>
            <person name="Elde N.C."/>
            <person name="Turkewitz A.P."/>
            <person name="Asai D.J."/>
            <person name="Wilkes D.E."/>
            <person name="Wang Y."/>
            <person name="Cai H."/>
            <person name="Collins K."/>
            <person name="Stewart B.A."/>
            <person name="Lee S.R."/>
            <person name="Wilamowska K."/>
            <person name="Weinberg Z."/>
            <person name="Ruzzo W.L."/>
            <person name="Wloga D."/>
            <person name="Gaertig J."/>
            <person name="Frankel J."/>
            <person name="Tsao C.-C."/>
            <person name="Gorovsky M.A."/>
            <person name="Keeling P.J."/>
            <person name="Waller R.F."/>
            <person name="Patron N.J."/>
            <person name="Cherry J.M."/>
            <person name="Stover N.A."/>
            <person name="Krieger C.J."/>
            <person name="del Toro C."/>
            <person name="Ryder H.F."/>
            <person name="Williamson S.C."/>
            <person name="Barbeau R.A."/>
            <person name="Hamilton E.P."/>
            <person name="Orias E."/>
        </authorList>
    </citation>
    <scope>NUCLEOTIDE SEQUENCE [LARGE SCALE GENOMIC DNA]</scope>
    <source>
        <strain evidence="3">SB210</strain>
    </source>
</reference>
<feature type="region of interest" description="Disordered" evidence="1">
    <location>
        <begin position="1"/>
        <end position="55"/>
    </location>
</feature>
<dbReference type="AlphaFoldDB" id="Q246B8"/>
<feature type="region of interest" description="Disordered" evidence="1">
    <location>
        <begin position="183"/>
        <end position="221"/>
    </location>
</feature>
<evidence type="ECO:0000256" key="1">
    <source>
        <dbReference type="SAM" id="MobiDB-lite"/>
    </source>
</evidence>
<dbReference type="GeneID" id="7837379"/>
<accession>Q246B8</accession>
<dbReference type="EMBL" id="GG662474">
    <property type="protein sequence ID" value="EAS03465.2"/>
    <property type="molecule type" value="Genomic_DNA"/>
</dbReference>
<organism evidence="2 3">
    <name type="scientific">Tetrahymena thermophila (strain SB210)</name>
    <dbReference type="NCBI Taxonomy" id="312017"/>
    <lineage>
        <taxon>Eukaryota</taxon>
        <taxon>Sar</taxon>
        <taxon>Alveolata</taxon>
        <taxon>Ciliophora</taxon>
        <taxon>Intramacronucleata</taxon>
        <taxon>Oligohymenophorea</taxon>
        <taxon>Hymenostomatida</taxon>
        <taxon>Tetrahymenina</taxon>
        <taxon>Tetrahymenidae</taxon>
        <taxon>Tetrahymena</taxon>
    </lineage>
</organism>
<evidence type="ECO:0000313" key="2">
    <source>
        <dbReference type="EMBL" id="EAS03465.2"/>
    </source>
</evidence>
<feature type="region of interest" description="Disordered" evidence="1">
    <location>
        <begin position="273"/>
        <end position="297"/>
    </location>
</feature>
<protein>
    <submittedName>
        <fullName evidence="2">Uncharacterized protein</fullName>
    </submittedName>
</protein>
<feature type="compositionally biased region" description="Low complexity" evidence="1">
    <location>
        <begin position="34"/>
        <end position="47"/>
    </location>
</feature>
<dbReference type="InParanoid" id="Q246B8"/>
<sequence>MFESVEKKTFNSIGDKNTGQRNSRIQNNSDNRSSSKSGFLSKTSTSKVTFNMQSSEKQEIEKDFEMLKRFQKNPKIANYSKKNSIDPEILNSYDEKSISDYYGTLNHIKELQTPHIRTLNTNVQLDCLFSRVEEKSNIMSSPQKMVTPIKQIRLNTANSTSKSSAKLRQNTIQEWEQIQANNKLHNKKITPRKRFDNSSVEKLDTSQSNRNLSRQLSKATQQKIKESASQIVTLPGGNTNKILQDVVNILDQGDQSPNQKLYNNYLKMQDLNKQSSNKSKKNDSSNINSIMGSPKNCNDYEQQNQFSQKSNLFSKFFKSVNQSHKIESKQKQETYISMYKQDYMPKTKLVDIDLQSQQLKKQQRKLTNNLQISTAYNEPKENNIQFTNIVNKAKETENISQPQLSNYQLQQSPQLQGGSYQKNNQNFENKLQKIQQFKENNTFTLQNLEQSQQGNNIIIHA</sequence>
<evidence type="ECO:0000313" key="3">
    <source>
        <dbReference type="Proteomes" id="UP000009168"/>
    </source>
</evidence>
<keyword evidence="3" id="KW-1185">Reference proteome</keyword>
<dbReference type="KEGG" id="tet:TTHERM_00243810"/>
<feature type="compositionally biased region" description="Polar residues" evidence="1">
    <location>
        <begin position="205"/>
        <end position="221"/>
    </location>
</feature>
<dbReference type="HOGENOM" id="CLU_548041_0_0_1"/>
<proteinExistence type="predicted"/>